<dbReference type="AlphaFoldDB" id="A0A2P2MS32"/>
<protein>
    <submittedName>
        <fullName evidence="1">Uncharacterized protein</fullName>
    </submittedName>
</protein>
<sequence>MQGTSVILVYEDFSLFVSAQYAFYFLSYLASEFFDLKTDTPAYMCRYMLSP</sequence>
<name>A0A2P2MS32_RHIMU</name>
<evidence type="ECO:0000313" key="1">
    <source>
        <dbReference type="EMBL" id="MBX33027.1"/>
    </source>
</evidence>
<reference evidence="1" key="1">
    <citation type="submission" date="2018-02" db="EMBL/GenBank/DDBJ databases">
        <title>Rhizophora mucronata_Transcriptome.</title>
        <authorList>
            <person name="Meera S.P."/>
            <person name="Sreeshan A."/>
            <person name="Augustine A."/>
        </authorList>
    </citation>
    <scope>NUCLEOTIDE SEQUENCE</scope>
    <source>
        <tissue evidence="1">Leaf</tissue>
    </source>
</reference>
<organism evidence="1">
    <name type="scientific">Rhizophora mucronata</name>
    <name type="common">Asiatic mangrove</name>
    <dbReference type="NCBI Taxonomy" id="61149"/>
    <lineage>
        <taxon>Eukaryota</taxon>
        <taxon>Viridiplantae</taxon>
        <taxon>Streptophyta</taxon>
        <taxon>Embryophyta</taxon>
        <taxon>Tracheophyta</taxon>
        <taxon>Spermatophyta</taxon>
        <taxon>Magnoliopsida</taxon>
        <taxon>eudicotyledons</taxon>
        <taxon>Gunneridae</taxon>
        <taxon>Pentapetalae</taxon>
        <taxon>rosids</taxon>
        <taxon>fabids</taxon>
        <taxon>Malpighiales</taxon>
        <taxon>Rhizophoraceae</taxon>
        <taxon>Rhizophora</taxon>
    </lineage>
</organism>
<accession>A0A2P2MS32</accession>
<dbReference type="EMBL" id="GGEC01052543">
    <property type="protein sequence ID" value="MBX33027.1"/>
    <property type="molecule type" value="Transcribed_RNA"/>
</dbReference>
<proteinExistence type="predicted"/>